<reference evidence="2 3" key="1">
    <citation type="submission" date="2020-01" db="EMBL/GenBank/DDBJ databases">
        <authorList>
            <person name="Lee S.D."/>
        </authorList>
    </citation>
    <scope>NUCLEOTIDE SEQUENCE [LARGE SCALE GENOMIC DNA]</scope>
    <source>
        <strain evidence="2 3">SAP-35</strain>
    </source>
</reference>
<protein>
    <submittedName>
        <fullName evidence="2">DUF2442 domain-containing protein</fullName>
    </submittedName>
</protein>
<dbReference type="Pfam" id="PF10387">
    <property type="entry name" value="DUF2442"/>
    <property type="match status" value="1"/>
</dbReference>
<accession>A0ABX0FNR0</accession>
<sequence length="149" mass="15978">MKAVSAAIDVDEPVSQKILKRAVARGRLQEKRQVLAIAVQYLPALELLLITLEDQSAVALPVQRYPELNSLSHAERMRLRLGLGGIAICLDENDLHISIVGLVAASESLMRLAVAVAASRNGSRSSTVKTNTSRENGMKGGRPRKLAGG</sequence>
<name>A0ABX0FNR0_9BURK</name>
<proteinExistence type="predicted"/>
<dbReference type="Gene3D" id="3.30.2020.40">
    <property type="entry name" value="Uncharacterised protein PF10387, DUF2442"/>
    <property type="match status" value="1"/>
</dbReference>
<feature type="compositionally biased region" description="Polar residues" evidence="1">
    <location>
        <begin position="123"/>
        <end position="135"/>
    </location>
</feature>
<reference evidence="3" key="2">
    <citation type="submission" date="2023-07" db="EMBL/GenBank/DDBJ databases">
        <title>Duganella aceri sp. nov., isolated from tree sap.</title>
        <authorList>
            <person name="Kim I.S."/>
        </authorList>
    </citation>
    <scope>NUCLEOTIDE SEQUENCE [LARGE SCALE GENOMIC DNA]</scope>
    <source>
        <strain evidence="3">SAP-35</strain>
    </source>
</reference>
<comment type="caution">
    <text evidence="2">The sequence shown here is derived from an EMBL/GenBank/DDBJ whole genome shotgun (WGS) entry which is preliminary data.</text>
</comment>
<dbReference type="EMBL" id="JAADJT010000008">
    <property type="protein sequence ID" value="NGZ86260.1"/>
    <property type="molecule type" value="Genomic_DNA"/>
</dbReference>
<evidence type="ECO:0000313" key="3">
    <source>
        <dbReference type="Proteomes" id="UP000666369"/>
    </source>
</evidence>
<feature type="region of interest" description="Disordered" evidence="1">
    <location>
        <begin position="123"/>
        <end position="149"/>
    </location>
</feature>
<dbReference type="Proteomes" id="UP000666369">
    <property type="component" value="Unassembled WGS sequence"/>
</dbReference>
<keyword evidence="3" id="KW-1185">Reference proteome</keyword>
<evidence type="ECO:0000313" key="2">
    <source>
        <dbReference type="EMBL" id="NGZ86260.1"/>
    </source>
</evidence>
<organism evidence="2 3">
    <name type="scientific">Duganella aceris</name>
    <dbReference type="NCBI Taxonomy" id="2703883"/>
    <lineage>
        <taxon>Bacteria</taxon>
        <taxon>Pseudomonadati</taxon>
        <taxon>Pseudomonadota</taxon>
        <taxon>Betaproteobacteria</taxon>
        <taxon>Burkholderiales</taxon>
        <taxon>Oxalobacteraceae</taxon>
        <taxon>Telluria group</taxon>
        <taxon>Duganella</taxon>
    </lineage>
</organism>
<evidence type="ECO:0000256" key="1">
    <source>
        <dbReference type="SAM" id="MobiDB-lite"/>
    </source>
</evidence>
<dbReference type="InterPro" id="IPR018841">
    <property type="entry name" value="DUF2442"/>
</dbReference>
<dbReference type="RefSeq" id="WP_166105965.1">
    <property type="nucleotide sequence ID" value="NZ_JAADJT010000008.1"/>
</dbReference>
<gene>
    <name evidence="2" type="ORF">GW587_18620</name>
</gene>